<dbReference type="InterPro" id="IPR001667">
    <property type="entry name" value="DDH_dom"/>
</dbReference>
<evidence type="ECO:0000313" key="3">
    <source>
        <dbReference type="EMBL" id="VEU78061.1"/>
    </source>
</evidence>
<dbReference type="Pfam" id="PF01368">
    <property type="entry name" value="DHH"/>
    <property type="match status" value="1"/>
</dbReference>
<dbReference type="Proteomes" id="UP000290876">
    <property type="component" value="Chromosome"/>
</dbReference>
<dbReference type="EMBL" id="LR215043">
    <property type="protein sequence ID" value="VEU78061.1"/>
    <property type="molecule type" value="Genomic_DNA"/>
</dbReference>
<dbReference type="PANTHER" id="PTHR47618">
    <property type="entry name" value="BIFUNCTIONAL OLIGORIBONUCLEASE AND PAP PHOSPHATASE NRNA"/>
    <property type="match status" value="1"/>
</dbReference>
<dbReference type="GO" id="GO:0016787">
    <property type="term" value="F:hydrolase activity"/>
    <property type="evidence" value="ECO:0007669"/>
    <property type="project" value="UniProtKB-KW"/>
</dbReference>
<dbReference type="GO" id="GO:0003676">
    <property type="term" value="F:nucleic acid binding"/>
    <property type="evidence" value="ECO:0007669"/>
    <property type="project" value="InterPro"/>
</dbReference>
<protein>
    <submittedName>
        <fullName evidence="3">Bifunctional oligoribonuclease and PAP phosphatase nrnA</fullName>
        <ecNumber evidence="3">3.1.-.-</ecNumber>
    </submittedName>
</protein>
<dbReference type="EC" id="3.1.-.-" evidence="3"/>
<keyword evidence="4" id="KW-1185">Reference proteome</keyword>
<dbReference type="SUPFAM" id="SSF64182">
    <property type="entry name" value="DHH phosphoesterases"/>
    <property type="match status" value="1"/>
</dbReference>
<dbReference type="Pfam" id="PF02272">
    <property type="entry name" value="DHHA1"/>
    <property type="match status" value="1"/>
</dbReference>
<dbReference type="PANTHER" id="PTHR47618:SF1">
    <property type="entry name" value="BIFUNCTIONAL OLIGORIBONUCLEASE AND PAP PHOSPHATASE NRNA"/>
    <property type="match status" value="1"/>
</dbReference>
<feature type="domain" description="DHHA1" evidence="2">
    <location>
        <begin position="228"/>
        <end position="314"/>
    </location>
</feature>
<accession>A0A449BA43</accession>
<dbReference type="RefSeq" id="WP_129622912.1">
    <property type="nucleotide sequence ID" value="NZ_LR215043.1"/>
</dbReference>
<proteinExistence type="predicted"/>
<gene>
    <name evidence="3" type="primary">nrnA_1</name>
    <name evidence="3" type="ORF">NCTC10184_00281</name>
</gene>
<dbReference type="Gene3D" id="3.10.310.30">
    <property type="match status" value="1"/>
</dbReference>
<feature type="domain" description="DDH" evidence="1">
    <location>
        <begin position="18"/>
        <end position="161"/>
    </location>
</feature>
<evidence type="ECO:0000313" key="4">
    <source>
        <dbReference type="Proteomes" id="UP000290876"/>
    </source>
</evidence>
<name>A0A449BA43_9BACT</name>
<keyword evidence="3" id="KW-0378">Hydrolase</keyword>
<dbReference type="Gene3D" id="3.90.1640.10">
    <property type="entry name" value="inorganic pyrophosphatase (n-terminal core)"/>
    <property type="match status" value="1"/>
</dbReference>
<sequence>MQIGNWFEIVQKLEKYNSIVIFHHIRPDGDCLGSQFGLRELLRTNYPHKKIYAVGNSFGLFGSFMEFDFDEIPSDEVLQQSLGVIVDANFKERIQDRAVLDKNLFPETIRIDHHPNEDDLPNCTRWVDAKRIAADEMITELAVQANWKITPKAAEYLFLGIVTDSGRFMFQGVSAKTHELVALLYKNGLDSNKIFRGMSETSLVDFELQNILIRNMKTQGQVAWTTIDYATTKSLNKLPNEVMRVNLIGNIKGFPLWVQFLEEEDGRIRVEFRSNGPCVRNVAVKWGGGGHERASGCMVDSFDKIDAIIADCNAEVLRFQNQ</sequence>
<evidence type="ECO:0000259" key="2">
    <source>
        <dbReference type="Pfam" id="PF02272"/>
    </source>
</evidence>
<reference evidence="3 4" key="1">
    <citation type="submission" date="2019-01" db="EMBL/GenBank/DDBJ databases">
        <authorList>
            <consortium name="Pathogen Informatics"/>
        </authorList>
    </citation>
    <scope>NUCLEOTIDE SEQUENCE [LARGE SCALE GENOMIC DNA]</scope>
    <source>
        <strain evidence="3 4">NCTC10184</strain>
    </source>
</reference>
<dbReference type="InterPro" id="IPR003156">
    <property type="entry name" value="DHHA1_dom"/>
</dbReference>
<dbReference type="OrthoDB" id="9803668at2"/>
<dbReference type="InterPro" id="IPR038763">
    <property type="entry name" value="DHH_sf"/>
</dbReference>
<evidence type="ECO:0000259" key="1">
    <source>
        <dbReference type="Pfam" id="PF01368"/>
    </source>
</evidence>
<dbReference type="KEGG" id="mcob:NCTC10184_00281"/>
<dbReference type="InterPro" id="IPR051319">
    <property type="entry name" value="Oligoribo/pAp-PDE_c-di-AMP_PDE"/>
</dbReference>
<organism evidence="3 4">
    <name type="scientific">Mycoplasmopsis columbinasalis</name>
    <dbReference type="NCBI Taxonomy" id="114880"/>
    <lineage>
        <taxon>Bacteria</taxon>
        <taxon>Bacillati</taxon>
        <taxon>Mycoplasmatota</taxon>
        <taxon>Mycoplasmoidales</taxon>
        <taxon>Metamycoplasmataceae</taxon>
        <taxon>Mycoplasmopsis</taxon>
    </lineage>
</organism>
<dbReference type="AlphaFoldDB" id="A0A449BA43"/>